<dbReference type="RefSeq" id="WP_116709252.1">
    <property type="nucleotide sequence ID" value="NZ_QEKW01000008.1"/>
</dbReference>
<dbReference type="EMBL" id="QEKW01000008">
    <property type="protein sequence ID" value="PVZ08552.1"/>
    <property type="molecule type" value="Genomic_DNA"/>
</dbReference>
<accession>A0A2U1F8P0</accession>
<dbReference type="CDD" id="cd12830">
    <property type="entry name" value="MtCorA-like"/>
    <property type="match status" value="1"/>
</dbReference>
<comment type="similarity">
    <text evidence="2">Belongs to the CorA metal ion transporter (MIT) (TC 1.A.35) family.</text>
</comment>
<evidence type="ECO:0000256" key="7">
    <source>
        <dbReference type="ARBA" id="ARBA00022989"/>
    </source>
</evidence>
<evidence type="ECO:0000256" key="2">
    <source>
        <dbReference type="ARBA" id="ARBA00009765"/>
    </source>
</evidence>
<feature type="transmembrane region" description="Helical" evidence="13">
    <location>
        <begin position="317"/>
        <end position="336"/>
    </location>
</feature>
<dbReference type="OrthoDB" id="9803416at2"/>
<feature type="region of interest" description="Disordered" evidence="12">
    <location>
        <begin position="1"/>
        <end position="22"/>
    </location>
</feature>
<keyword evidence="8" id="KW-0406">Ion transport</keyword>
<protein>
    <submittedName>
        <fullName evidence="14">Magnesium transporter</fullName>
    </submittedName>
</protein>
<reference evidence="14 15" key="1">
    <citation type="submission" date="2018-04" db="EMBL/GenBank/DDBJ databases">
        <title>Genomic Encyclopedia of Type Strains, Phase IV (KMG-IV): sequencing the most valuable type-strain genomes for metagenomic binning, comparative biology and taxonomic classification.</title>
        <authorList>
            <person name="Goeker M."/>
        </authorList>
    </citation>
    <scope>NUCLEOTIDE SEQUENCE [LARGE SCALE GENOMIC DNA]</scope>
    <source>
        <strain evidence="14 15">DSM 45771</strain>
    </source>
</reference>
<dbReference type="Proteomes" id="UP000245639">
    <property type="component" value="Unassembled WGS sequence"/>
</dbReference>
<dbReference type="PANTHER" id="PTHR46494">
    <property type="entry name" value="CORA FAMILY METAL ION TRANSPORTER (EUROFUNG)"/>
    <property type="match status" value="1"/>
</dbReference>
<dbReference type="Pfam" id="PF01544">
    <property type="entry name" value="CorA"/>
    <property type="match status" value="1"/>
</dbReference>
<dbReference type="InterPro" id="IPR045861">
    <property type="entry name" value="CorA_cytoplasmic_dom"/>
</dbReference>
<dbReference type="Gene3D" id="3.30.460.20">
    <property type="entry name" value="CorA soluble domain-like"/>
    <property type="match status" value="1"/>
</dbReference>
<evidence type="ECO:0000256" key="6">
    <source>
        <dbReference type="ARBA" id="ARBA00022842"/>
    </source>
</evidence>
<evidence type="ECO:0000313" key="15">
    <source>
        <dbReference type="Proteomes" id="UP000245639"/>
    </source>
</evidence>
<dbReference type="SUPFAM" id="SSF143865">
    <property type="entry name" value="CorA soluble domain-like"/>
    <property type="match status" value="1"/>
</dbReference>
<dbReference type="PANTHER" id="PTHR46494:SF1">
    <property type="entry name" value="CORA FAMILY METAL ION TRANSPORTER (EUROFUNG)"/>
    <property type="match status" value="1"/>
</dbReference>
<feature type="transmembrane region" description="Helical" evidence="13">
    <location>
        <begin position="348"/>
        <end position="368"/>
    </location>
</feature>
<sequence>MPSLPTLRNAGSRVIRPGRLRPQDPRVPHVPLAAFVVDCAVYVDGKRLEGRWNHRDAIAEVRRREEGFVWIGLHEPDAEQIQDIAEVFGLHPLAVEDAVHAHQRPKIERYSGASGAAGQSDDMLFSVFKTMRYVAHASPTTANEIVESGELMVFLGRDFVVTVRHGQHSGLRRVRRELEADPEHLALGPAVVLHAVADHIVDAYLAVSEGVEGDIDTMETEVFAPYSDVGAEQIYLMKREVLELRRAVTPLVAPIRRLTEGYSPLVPSEVRSYFRDVDDHLATVAERVSSFDELLTTLVDAVLAKITLRQNNDMRKITSYAALFAVPTMIAGIYGMNFEFMPELQWKFGYPAVLLFILLICGTLWRTFRRNRWL</sequence>
<keyword evidence="3" id="KW-0813">Transport</keyword>
<keyword evidence="7 13" id="KW-1133">Transmembrane helix</keyword>
<keyword evidence="5 13" id="KW-0812">Transmembrane</keyword>
<keyword evidence="6" id="KW-0460">Magnesium</keyword>
<dbReference type="AlphaFoldDB" id="A0A2U1F8P0"/>
<dbReference type="InterPro" id="IPR045863">
    <property type="entry name" value="CorA_TM1_TM2"/>
</dbReference>
<keyword evidence="4" id="KW-1003">Cell membrane</keyword>
<evidence type="ECO:0000256" key="11">
    <source>
        <dbReference type="ARBA" id="ARBA00045497"/>
    </source>
</evidence>
<dbReference type="GO" id="GO:0005886">
    <property type="term" value="C:plasma membrane"/>
    <property type="evidence" value="ECO:0007669"/>
    <property type="project" value="UniProtKB-SubCell"/>
</dbReference>
<evidence type="ECO:0000256" key="10">
    <source>
        <dbReference type="ARBA" id="ARBA00034269"/>
    </source>
</evidence>
<evidence type="ECO:0000313" key="14">
    <source>
        <dbReference type="EMBL" id="PVZ08552.1"/>
    </source>
</evidence>
<proteinExistence type="inferred from homology"/>
<dbReference type="InterPro" id="IPR002523">
    <property type="entry name" value="MgTranspt_CorA/ZnTranspt_ZntB"/>
</dbReference>
<dbReference type="FunFam" id="1.20.58.340:FF:000004">
    <property type="entry name" value="Magnesium transport protein CorA"/>
    <property type="match status" value="1"/>
</dbReference>
<dbReference type="Gene3D" id="1.20.58.340">
    <property type="entry name" value="Magnesium transport protein CorA, transmembrane region"/>
    <property type="match status" value="2"/>
</dbReference>
<comment type="catalytic activity">
    <reaction evidence="10">
        <text>Mg(2+)(in) = Mg(2+)(out)</text>
        <dbReference type="Rhea" id="RHEA:29827"/>
        <dbReference type="ChEBI" id="CHEBI:18420"/>
    </reaction>
</comment>
<comment type="caution">
    <text evidence="14">The sequence shown here is derived from an EMBL/GenBank/DDBJ whole genome shotgun (WGS) entry which is preliminary data.</text>
</comment>
<dbReference type="GO" id="GO:0050897">
    <property type="term" value="F:cobalt ion binding"/>
    <property type="evidence" value="ECO:0007669"/>
    <property type="project" value="TreeGrafter"/>
</dbReference>
<name>A0A2U1F8P0_9PSEU</name>
<dbReference type="SUPFAM" id="SSF144083">
    <property type="entry name" value="Magnesium transport protein CorA, transmembrane region"/>
    <property type="match status" value="1"/>
</dbReference>
<gene>
    <name evidence="14" type="ORF">C8D89_108149</name>
</gene>
<dbReference type="GO" id="GO:0000287">
    <property type="term" value="F:magnesium ion binding"/>
    <property type="evidence" value="ECO:0007669"/>
    <property type="project" value="TreeGrafter"/>
</dbReference>
<comment type="subcellular location">
    <subcellularLocation>
        <location evidence="1">Cell membrane</location>
        <topology evidence="1">Multi-pass membrane protein</topology>
    </subcellularLocation>
</comment>
<evidence type="ECO:0000256" key="13">
    <source>
        <dbReference type="SAM" id="Phobius"/>
    </source>
</evidence>
<evidence type="ECO:0000256" key="4">
    <source>
        <dbReference type="ARBA" id="ARBA00022475"/>
    </source>
</evidence>
<evidence type="ECO:0000256" key="9">
    <source>
        <dbReference type="ARBA" id="ARBA00023136"/>
    </source>
</evidence>
<evidence type="ECO:0000256" key="8">
    <source>
        <dbReference type="ARBA" id="ARBA00023065"/>
    </source>
</evidence>
<organism evidence="14 15">
    <name type="scientific">Actinomycetospora cinnamomea</name>
    <dbReference type="NCBI Taxonomy" id="663609"/>
    <lineage>
        <taxon>Bacteria</taxon>
        <taxon>Bacillati</taxon>
        <taxon>Actinomycetota</taxon>
        <taxon>Actinomycetes</taxon>
        <taxon>Pseudonocardiales</taxon>
        <taxon>Pseudonocardiaceae</taxon>
        <taxon>Actinomycetospora</taxon>
    </lineage>
</organism>
<evidence type="ECO:0000256" key="12">
    <source>
        <dbReference type="SAM" id="MobiDB-lite"/>
    </source>
</evidence>
<dbReference type="GO" id="GO:0015087">
    <property type="term" value="F:cobalt ion transmembrane transporter activity"/>
    <property type="evidence" value="ECO:0007669"/>
    <property type="project" value="TreeGrafter"/>
</dbReference>
<keyword evidence="9 13" id="KW-0472">Membrane</keyword>
<evidence type="ECO:0000256" key="3">
    <source>
        <dbReference type="ARBA" id="ARBA00022448"/>
    </source>
</evidence>
<comment type="function">
    <text evidence="11">Mediates influx of magnesium ions. Alternates between open and closed states. Activated by low cytoplasmic Mg(2+) levels. Inactive when cytoplasmic Mg(2+) levels are high.</text>
</comment>
<dbReference type="GO" id="GO:0015095">
    <property type="term" value="F:magnesium ion transmembrane transporter activity"/>
    <property type="evidence" value="ECO:0007669"/>
    <property type="project" value="TreeGrafter"/>
</dbReference>
<keyword evidence="15" id="KW-1185">Reference proteome</keyword>
<evidence type="ECO:0000256" key="5">
    <source>
        <dbReference type="ARBA" id="ARBA00022692"/>
    </source>
</evidence>
<evidence type="ECO:0000256" key="1">
    <source>
        <dbReference type="ARBA" id="ARBA00004651"/>
    </source>
</evidence>